<dbReference type="EMBL" id="CP015520">
    <property type="protein sequence ID" value="ANF22397.1"/>
    <property type="molecule type" value="Genomic_DNA"/>
</dbReference>
<sequence>MKWKPLMAVLIGLLMVGVVKVLWQLLDISVLGVEVGMNDIFLFFGAMAAVTPWTVLLVGIVVHVNKIKYPYSSALSTSVAFLLGEYLEHLSDIFYWVTNFWLGGLLQEINYHVDWHKIVDSSVVIRGICDWDTEGGFSKIQRNSEGYQ</sequence>
<feature type="transmembrane region" description="Helical" evidence="1">
    <location>
        <begin position="40"/>
        <end position="62"/>
    </location>
</feature>
<keyword evidence="1" id="KW-1133">Transmembrane helix</keyword>
<keyword evidence="1" id="KW-0472">Membrane</keyword>
<keyword evidence="1" id="KW-0812">Transmembrane</keyword>
<dbReference type="OrthoDB" id="378164at2157"/>
<keyword evidence="3" id="KW-1185">Reference proteome</keyword>
<gene>
    <name evidence="2" type="ORF">A7C91_03830</name>
</gene>
<organism evidence="2 3">
    <name type="scientific">Thermococcus piezophilus</name>
    <dbReference type="NCBI Taxonomy" id="1712654"/>
    <lineage>
        <taxon>Archaea</taxon>
        <taxon>Methanobacteriati</taxon>
        <taxon>Methanobacteriota</taxon>
        <taxon>Thermococci</taxon>
        <taxon>Thermococcales</taxon>
        <taxon>Thermococcaceae</taxon>
        <taxon>Thermococcus</taxon>
    </lineage>
</organism>
<dbReference type="GeneID" id="28495294"/>
<reference evidence="3" key="1">
    <citation type="journal article" date="2016" name="Syst. Appl. Microbiol.">
        <title>Thermococcus piezophilus sp. nov., a novel hyperthermophilic and piezophilic archaeon with a broad pressure range for growth, isolated from a deepest hydrothermal vent at the Mid-Cayman Rise.</title>
        <authorList>
            <person name="Dalmasso C."/>
            <person name="Oger P."/>
            <person name="Selva G."/>
            <person name="Courtine D."/>
            <person name="L'Haridon S."/>
            <person name="Garlaschelli A."/>
            <person name="Roussel E."/>
            <person name="Miyazaki J."/>
            <person name="Reveillaud J."/>
            <person name="Jebbar M."/>
            <person name="Takai K."/>
            <person name="Maignien L."/>
            <person name="Alain K."/>
        </authorList>
    </citation>
    <scope>NUCLEOTIDE SEQUENCE [LARGE SCALE GENOMIC DNA]</scope>
    <source>
        <strain evidence="3">CDGS</strain>
    </source>
</reference>
<dbReference type="Proteomes" id="UP000076969">
    <property type="component" value="Chromosome"/>
</dbReference>
<dbReference type="AlphaFoldDB" id="A0A172WG37"/>
<evidence type="ECO:0000313" key="3">
    <source>
        <dbReference type="Proteomes" id="UP000076969"/>
    </source>
</evidence>
<name>A0A172WG37_9EURY</name>
<proteinExistence type="predicted"/>
<evidence type="ECO:0000256" key="1">
    <source>
        <dbReference type="SAM" id="Phobius"/>
    </source>
</evidence>
<dbReference type="RefSeq" id="WP_068665055.1">
    <property type="nucleotide sequence ID" value="NZ_CP015520.1"/>
</dbReference>
<protein>
    <submittedName>
        <fullName evidence="2">Uncharacterized protein</fullName>
    </submittedName>
</protein>
<accession>A0A172WG37</accession>
<dbReference type="KEGG" id="tpie:A7C91_03830"/>
<evidence type="ECO:0000313" key="2">
    <source>
        <dbReference type="EMBL" id="ANF22397.1"/>
    </source>
</evidence>